<dbReference type="AlphaFoldDB" id="A0A147JCB9"/>
<organism evidence="2 3">
    <name type="scientific">Sphingomonas sanguinis</name>
    <dbReference type="NCBI Taxonomy" id="33051"/>
    <lineage>
        <taxon>Bacteria</taxon>
        <taxon>Pseudomonadati</taxon>
        <taxon>Pseudomonadota</taxon>
        <taxon>Alphaproteobacteria</taxon>
        <taxon>Sphingomonadales</taxon>
        <taxon>Sphingomonadaceae</taxon>
        <taxon>Sphingomonas</taxon>
    </lineage>
</organism>
<accession>A0A147JCB9</accession>
<sequence length="84" mass="9319">MSTQQCRWAARRCGPASWGSRGPAGGAATGSLRPADWFQSSIARRSPRRPNWPRWCAACAPVPHKDRSSPCPCWRPWVWQVSAG</sequence>
<feature type="region of interest" description="Disordered" evidence="1">
    <location>
        <begin position="14"/>
        <end position="33"/>
    </location>
</feature>
<comment type="caution">
    <text evidence="2">The sequence shown here is derived from an EMBL/GenBank/DDBJ whole genome shotgun (WGS) entry which is preliminary data.</text>
</comment>
<gene>
    <name evidence="2" type="ORF">NS258_02375</name>
</gene>
<evidence type="ECO:0000313" key="2">
    <source>
        <dbReference type="EMBL" id="KTW17271.1"/>
    </source>
</evidence>
<reference evidence="2 3" key="1">
    <citation type="journal article" date="2016" name="Front. Microbiol.">
        <title>Genomic Resource of Rice Seed Associated Bacteria.</title>
        <authorList>
            <person name="Midha S."/>
            <person name="Bansal K."/>
            <person name="Sharma S."/>
            <person name="Kumar N."/>
            <person name="Patil P.P."/>
            <person name="Chaudhry V."/>
            <person name="Patil P.B."/>
        </authorList>
    </citation>
    <scope>NUCLEOTIDE SEQUENCE [LARGE SCALE GENOMIC DNA]</scope>
    <source>
        <strain evidence="2 3">NS258</strain>
    </source>
</reference>
<evidence type="ECO:0000256" key="1">
    <source>
        <dbReference type="SAM" id="MobiDB-lite"/>
    </source>
</evidence>
<dbReference type="EMBL" id="LDTC01000012">
    <property type="protein sequence ID" value="KTW17271.1"/>
    <property type="molecule type" value="Genomic_DNA"/>
</dbReference>
<evidence type="ECO:0000313" key="3">
    <source>
        <dbReference type="Proteomes" id="UP000074410"/>
    </source>
</evidence>
<proteinExistence type="predicted"/>
<protein>
    <submittedName>
        <fullName evidence="2">Uncharacterized protein</fullName>
    </submittedName>
</protein>
<name>A0A147JCB9_9SPHN</name>
<dbReference type="Proteomes" id="UP000074410">
    <property type="component" value="Unassembled WGS sequence"/>
</dbReference>